<dbReference type="PANTHER" id="PTHR39323">
    <property type="entry name" value="BLR1149 PROTEIN"/>
    <property type="match status" value="1"/>
</dbReference>
<dbReference type="RefSeq" id="WP_380869463.1">
    <property type="nucleotide sequence ID" value="NZ_JBHUMA010000006.1"/>
</dbReference>
<dbReference type="InterPro" id="IPR029052">
    <property type="entry name" value="Metallo-depent_PP-like"/>
</dbReference>
<proteinExistence type="predicted"/>
<evidence type="ECO:0000259" key="1">
    <source>
        <dbReference type="Pfam" id="PF00149"/>
    </source>
</evidence>
<accession>A0ABW5NJX5</accession>
<keyword evidence="2" id="KW-0255">Endonuclease</keyword>
<comment type="caution">
    <text evidence="2">The sequence shown here is derived from an EMBL/GenBank/DDBJ whole genome shotgun (WGS) entry which is preliminary data.</text>
</comment>
<dbReference type="Pfam" id="PF00149">
    <property type="entry name" value="Metallophos"/>
    <property type="match status" value="1"/>
</dbReference>
<dbReference type="GO" id="GO:0004519">
    <property type="term" value="F:endonuclease activity"/>
    <property type="evidence" value="ECO:0007669"/>
    <property type="project" value="UniProtKB-KW"/>
</dbReference>
<name>A0ABW5NJX5_9SPHI</name>
<dbReference type="PANTHER" id="PTHR39323:SF1">
    <property type="entry name" value="BLR1149 PROTEIN"/>
    <property type="match status" value="1"/>
</dbReference>
<feature type="domain" description="Calcineurin-like phosphoesterase" evidence="1">
    <location>
        <begin position="29"/>
        <end position="149"/>
    </location>
</feature>
<dbReference type="GO" id="GO:0016874">
    <property type="term" value="F:ligase activity"/>
    <property type="evidence" value="ECO:0007669"/>
    <property type="project" value="UniProtKB-KW"/>
</dbReference>
<dbReference type="EMBL" id="JBHUMA010000006">
    <property type="protein sequence ID" value="MFD2599337.1"/>
    <property type="molecule type" value="Genomic_DNA"/>
</dbReference>
<keyword evidence="2" id="KW-0540">Nuclease</keyword>
<dbReference type="InterPro" id="IPR004843">
    <property type="entry name" value="Calcineurin-like_PHP"/>
</dbReference>
<dbReference type="InterPro" id="IPR024173">
    <property type="entry name" value="Pesterase_MJ0037-like"/>
</dbReference>
<keyword evidence="3" id="KW-1185">Reference proteome</keyword>
<dbReference type="Proteomes" id="UP001597393">
    <property type="component" value="Unassembled WGS sequence"/>
</dbReference>
<dbReference type="GO" id="GO:0016787">
    <property type="term" value="F:hydrolase activity"/>
    <property type="evidence" value="ECO:0007669"/>
    <property type="project" value="UniProtKB-KW"/>
</dbReference>
<dbReference type="Gene3D" id="3.60.21.10">
    <property type="match status" value="1"/>
</dbReference>
<protein>
    <submittedName>
        <fullName evidence="2">Ligase-associated DNA damage response endonuclease PdeM</fullName>
        <ecNumber evidence="2">3.1.-.-</ecNumber>
    </submittedName>
</protein>
<evidence type="ECO:0000313" key="2">
    <source>
        <dbReference type="EMBL" id="MFD2599337.1"/>
    </source>
</evidence>
<dbReference type="PIRSF" id="PIRSF000887">
    <property type="entry name" value="Pesterase_MJ0037"/>
    <property type="match status" value="1"/>
</dbReference>
<organism evidence="2 3">
    <name type="scientific">Sphingobacterium corticis</name>
    <dbReference type="NCBI Taxonomy" id="1812823"/>
    <lineage>
        <taxon>Bacteria</taxon>
        <taxon>Pseudomonadati</taxon>
        <taxon>Bacteroidota</taxon>
        <taxon>Sphingobacteriia</taxon>
        <taxon>Sphingobacteriales</taxon>
        <taxon>Sphingobacteriaceae</taxon>
        <taxon>Sphingobacterium</taxon>
    </lineage>
</organism>
<dbReference type="InterPro" id="IPR026336">
    <property type="entry name" value="PdeM-like"/>
</dbReference>
<dbReference type="SUPFAM" id="SSF56300">
    <property type="entry name" value="Metallo-dependent phosphatases"/>
    <property type="match status" value="1"/>
</dbReference>
<reference evidence="3" key="1">
    <citation type="journal article" date="2019" name="Int. J. Syst. Evol. Microbiol.">
        <title>The Global Catalogue of Microorganisms (GCM) 10K type strain sequencing project: providing services to taxonomists for standard genome sequencing and annotation.</title>
        <authorList>
            <consortium name="The Broad Institute Genomics Platform"/>
            <consortium name="The Broad Institute Genome Sequencing Center for Infectious Disease"/>
            <person name="Wu L."/>
            <person name="Ma J."/>
        </authorList>
    </citation>
    <scope>NUCLEOTIDE SEQUENCE [LARGE SCALE GENOMIC DNA]</scope>
    <source>
        <strain evidence="3">KCTC 42248</strain>
    </source>
</reference>
<keyword evidence="2" id="KW-0436">Ligase</keyword>
<gene>
    <name evidence="2" type="primary">pdeM</name>
    <name evidence="2" type="ORF">ACFSQ3_10260</name>
</gene>
<dbReference type="NCBIfam" id="TIGR04123">
    <property type="entry name" value="P_estr_lig_assc"/>
    <property type="match status" value="1"/>
</dbReference>
<keyword evidence="2" id="KW-0378">Hydrolase</keyword>
<dbReference type="EC" id="3.1.-.-" evidence="2"/>
<sequence>MNILEKSVLFGKETLLLTNQRAIFWAEQRMLILSDLHVGKAAHFRKSGIALPHQVTEKDLDRLRALITYYEPSSVLIAGDLLHAGVNNEVPMLTKLIASFPQVDFVLVRGNHDRLSSELFSQIGVRVIDEGFQVNGITFSHGHQPALEDAFTICGHYHPGVHVAVGRKSSMRFPCYVITNHRLILPAFSLFSGLDTRCVPQGANCYAIYEDGFFQVSC</sequence>
<evidence type="ECO:0000313" key="3">
    <source>
        <dbReference type="Proteomes" id="UP001597393"/>
    </source>
</evidence>